<accession>A0A5N6DQF6</accession>
<dbReference type="InterPro" id="IPR014043">
    <property type="entry name" value="Acyl_transferase_dom"/>
</dbReference>
<dbReference type="InterPro" id="IPR042104">
    <property type="entry name" value="PKS_dehydratase_sf"/>
</dbReference>
<evidence type="ECO:0000259" key="10">
    <source>
        <dbReference type="PROSITE" id="PS52019"/>
    </source>
</evidence>
<keyword evidence="6" id="KW-0012">Acyltransferase</keyword>
<dbReference type="CDD" id="cd02440">
    <property type="entry name" value="AdoMet_MTases"/>
    <property type="match status" value="1"/>
</dbReference>
<dbReference type="InterPro" id="IPR018201">
    <property type="entry name" value="Ketoacyl_synth_AS"/>
</dbReference>
<dbReference type="InterPro" id="IPR014030">
    <property type="entry name" value="Ketoacyl_synth_N"/>
</dbReference>
<dbReference type="Pfam" id="PF23297">
    <property type="entry name" value="ACP_SdgA_C"/>
    <property type="match status" value="1"/>
</dbReference>
<evidence type="ECO:0000256" key="5">
    <source>
        <dbReference type="ARBA" id="ARBA00023268"/>
    </source>
</evidence>
<keyword evidence="5" id="KW-0511">Multifunctional enzyme</keyword>
<keyword evidence="1" id="KW-0596">Phosphopantetheine</keyword>
<feature type="domain" description="Carrier" evidence="8">
    <location>
        <begin position="2471"/>
        <end position="2548"/>
    </location>
</feature>
<keyword evidence="2" id="KW-0597">Phosphoprotein</keyword>
<evidence type="ECO:0000256" key="1">
    <source>
        <dbReference type="ARBA" id="ARBA00022450"/>
    </source>
</evidence>
<feature type="domain" description="PKS/mFAS DH" evidence="10">
    <location>
        <begin position="942"/>
        <end position="1263"/>
    </location>
</feature>
<dbReference type="CDD" id="cd05195">
    <property type="entry name" value="enoyl_red"/>
    <property type="match status" value="1"/>
</dbReference>
<dbReference type="Gene3D" id="3.10.129.110">
    <property type="entry name" value="Polyketide synthase dehydratase"/>
    <property type="match status" value="1"/>
</dbReference>
<dbReference type="GO" id="GO:0004315">
    <property type="term" value="F:3-oxoacyl-[acyl-carrier-protein] synthase activity"/>
    <property type="evidence" value="ECO:0007669"/>
    <property type="project" value="InterPro"/>
</dbReference>
<dbReference type="PANTHER" id="PTHR43775">
    <property type="entry name" value="FATTY ACID SYNTHASE"/>
    <property type="match status" value="1"/>
</dbReference>
<dbReference type="InterPro" id="IPR049552">
    <property type="entry name" value="PKS_DH_N"/>
</dbReference>
<dbReference type="SUPFAM" id="SSF53335">
    <property type="entry name" value="S-adenosyl-L-methionine-dependent methyltransferases"/>
    <property type="match status" value="1"/>
</dbReference>
<keyword evidence="12" id="KW-1185">Reference proteome</keyword>
<dbReference type="Pfam" id="PF08242">
    <property type="entry name" value="Methyltransf_12"/>
    <property type="match status" value="1"/>
</dbReference>
<dbReference type="Pfam" id="PF00109">
    <property type="entry name" value="ketoacyl-synt"/>
    <property type="match status" value="1"/>
</dbReference>
<dbReference type="CDD" id="cd00833">
    <property type="entry name" value="PKS"/>
    <property type="match status" value="1"/>
</dbReference>
<dbReference type="GO" id="GO:0044550">
    <property type="term" value="P:secondary metabolite biosynthetic process"/>
    <property type="evidence" value="ECO:0007669"/>
    <property type="project" value="UniProtKB-ARBA"/>
</dbReference>
<dbReference type="EMBL" id="ML734957">
    <property type="protein sequence ID" value="KAB8207345.1"/>
    <property type="molecule type" value="Genomic_DNA"/>
</dbReference>
<dbReference type="SMART" id="SM00822">
    <property type="entry name" value="PKS_KR"/>
    <property type="match status" value="1"/>
</dbReference>
<dbReference type="Pfam" id="PF02801">
    <property type="entry name" value="Ketoacyl-synt_C"/>
    <property type="match status" value="1"/>
</dbReference>
<dbReference type="PROSITE" id="PS52019">
    <property type="entry name" value="PKS_MFAS_DH"/>
    <property type="match status" value="1"/>
</dbReference>
<dbReference type="InterPro" id="IPR016036">
    <property type="entry name" value="Malonyl_transacylase_ACP-bd"/>
</dbReference>
<dbReference type="Gene3D" id="3.30.70.3290">
    <property type="match status" value="1"/>
</dbReference>
<dbReference type="SUPFAM" id="SSF52151">
    <property type="entry name" value="FabD/lysophospholipase-like"/>
    <property type="match status" value="1"/>
</dbReference>
<dbReference type="InterPro" id="IPR057326">
    <property type="entry name" value="KR_dom"/>
</dbReference>
<dbReference type="FunFam" id="3.40.50.720:FF:000209">
    <property type="entry name" value="Polyketide synthase Pks12"/>
    <property type="match status" value="1"/>
</dbReference>
<dbReference type="Gene3D" id="3.40.50.150">
    <property type="entry name" value="Vaccinia Virus protein VP39"/>
    <property type="match status" value="1"/>
</dbReference>
<dbReference type="InterPro" id="IPR009081">
    <property type="entry name" value="PP-bd_ACP"/>
</dbReference>
<evidence type="ECO:0000256" key="3">
    <source>
        <dbReference type="ARBA" id="ARBA00022679"/>
    </source>
</evidence>
<dbReference type="OMA" id="LGWHEFK"/>
<dbReference type="PROSITE" id="PS00606">
    <property type="entry name" value="KS3_1"/>
    <property type="match status" value="1"/>
</dbReference>
<dbReference type="InterPro" id="IPR013217">
    <property type="entry name" value="Methyltransf_12"/>
</dbReference>
<dbReference type="Gene3D" id="3.40.47.10">
    <property type="match status" value="1"/>
</dbReference>
<dbReference type="Pfam" id="PF08659">
    <property type="entry name" value="KR"/>
    <property type="match status" value="1"/>
</dbReference>
<feature type="active site" description="Proton acceptor; for dehydratase activity" evidence="7">
    <location>
        <position position="974"/>
    </location>
</feature>
<dbReference type="InterPro" id="IPR011032">
    <property type="entry name" value="GroES-like_sf"/>
</dbReference>
<dbReference type="InterPro" id="IPR020841">
    <property type="entry name" value="PKS_Beta-ketoAc_synthase_dom"/>
</dbReference>
<keyword evidence="3" id="KW-0808">Transferase</keyword>
<dbReference type="SUPFAM" id="SSF47336">
    <property type="entry name" value="ACP-like"/>
    <property type="match status" value="1"/>
</dbReference>
<dbReference type="SMART" id="SM00823">
    <property type="entry name" value="PKS_PP"/>
    <property type="match status" value="1"/>
</dbReference>
<evidence type="ECO:0008006" key="13">
    <source>
        <dbReference type="Google" id="ProtNLM"/>
    </source>
</evidence>
<dbReference type="Gene3D" id="3.40.366.10">
    <property type="entry name" value="Malonyl-Coenzyme A Acyl Carrier Protein, domain 2"/>
    <property type="match status" value="1"/>
</dbReference>
<dbReference type="SMART" id="SM00825">
    <property type="entry name" value="PKS_KS"/>
    <property type="match status" value="1"/>
</dbReference>
<protein>
    <recommendedName>
        <fullName evidence="13">Carrier domain-containing protein</fullName>
    </recommendedName>
</protein>
<dbReference type="SMART" id="SM00829">
    <property type="entry name" value="PKS_ER"/>
    <property type="match status" value="1"/>
</dbReference>
<dbReference type="PANTHER" id="PTHR43775:SF13">
    <property type="entry name" value="POLYKETIDE SYNTHASE 1"/>
    <property type="match status" value="1"/>
</dbReference>
<dbReference type="InterPro" id="IPR001227">
    <property type="entry name" value="Ac_transferase_dom_sf"/>
</dbReference>
<dbReference type="GO" id="GO:0016491">
    <property type="term" value="F:oxidoreductase activity"/>
    <property type="evidence" value="ECO:0007669"/>
    <property type="project" value="InterPro"/>
</dbReference>
<evidence type="ECO:0000259" key="8">
    <source>
        <dbReference type="PROSITE" id="PS50075"/>
    </source>
</evidence>
<feature type="region of interest" description="C-terminal hotdog fold" evidence="7">
    <location>
        <begin position="1106"/>
        <end position="1263"/>
    </location>
</feature>
<dbReference type="InterPro" id="IPR029063">
    <property type="entry name" value="SAM-dependent_MTases_sf"/>
</dbReference>
<feature type="domain" description="Ketosynthase family 3 (KS3)" evidence="9">
    <location>
        <begin position="16"/>
        <end position="441"/>
    </location>
</feature>
<dbReference type="PROSITE" id="PS50075">
    <property type="entry name" value="CARRIER"/>
    <property type="match status" value="1"/>
</dbReference>
<keyword evidence="4" id="KW-0521">NADP</keyword>
<dbReference type="InterPro" id="IPR049900">
    <property type="entry name" value="PKS_mFAS_DH"/>
</dbReference>
<dbReference type="Proteomes" id="UP000326532">
    <property type="component" value="Unassembled WGS sequence"/>
</dbReference>
<dbReference type="SUPFAM" id="SSF50129">
    <property type="entry name" value="GroES-like"/>
    <property type="match status" value="1"/>
</dbReference>
<dbReference type="InterPro" id="IPR006162">
    <property type="entry name" value="Ppantetheine_attach_site"/>
</dbReference>
<name>A0A5N6DQF6_ASPPA</name>
<evidence type="ECO:0000256" key="6">
    <source>
        <dbReference type="ARBA" id="ARBA00023315"/>
    </source>
</evidence>
<dbReference type="InterPro" id="IPR050091">
    <property type="entry name" value="PKS_NRPS_Biosynth_Enz"/>
</dbReference>
<evidence type="ECO:0000256" key="4">
    <source>
        <dbReference type="ARBA" id="ARBA00022857"/>
    </source>
</evidence>
<dbReference type="VEuPathDB" id="FungiDB:BDV34DRAFT_223586"/>
<dbReference type="Pfam" id="PF08240">
    <property type="entry name" value="ADH_N"/>
    <property type="match status" value="1"/>
</dbReference>
<dbReference type="GO" id="GO:1901336">
    <property type="term" value="P:lactone biosynthetic process"/>
    <property type="evidence" value="ECO:0007669"/>
    <property type="project" value="UniProtKB-ARBA"/>
</dbReference>
<organism evidence="11 12">
    <name type="scientific">Aspergillus parasiticus</name>
    <dbReference type="NCBI Taxonomy" id="5067"/>
    <lineage>
        <taxon>Eukaryota</taxon>
        <taxon>Fungi</taxon>
        <taxon>Dikarya</taxon>
        <taxon>Ascomycota</taxon>
        <taxon>Pezizomycotina</taxon>
        <taxon>Eurotiomycetes</taxon>
        <taxon>Eurotiomycetidae</taxon>
        <taxon>Eurotiales</taxon>
        <taxon>Aspergillaceae</taxon>
        <taxon>Aspergillus</taxon>
        <taxon>Aspergillus subgen. Circumdati</taxon>
    </lineage>
</organism>
<dbReference type="InterPro" id="IPR020807">
    <property type="entry name" value="PKS_DH"/>
</dbReference>
<dbReference type="InterPro" id="IPR014031">
    <property type="entry name" value="Ketoacyl_synth_C"/>
</dbReference>
<dbReference type="Pfam" id="PF14765">
    <property type="entry name" value="PS-DH"/>
    <property type="match status" value="1"/>
</dbReference>
<dbReference type="SMART" id="SM00826">
    <property type="entry name" value="PKS_DH"/>
    <property type="match status" value="1"/>
</dbReference>
<dbReference type="InterPro" id="IPR032821">
    <property type="entry name" value="PKS_assoc"/>
</dbReference>
<dbReference type="SUPFAM" id="SSF55048">
    <property type="entry name" value="Probable ACP-binding domain of malonyl-CoA ACP transacylase"/>
    <property type="match status" value="1"/>
</dbReference>
<dbReference type="InterPro" id="IPR016035">
    <property type="entry name" value="Acyl_Trfase/lysoPLipase"/>
</dbReference>
<proteinExistence type="predicted"/>
<gene>
    <name evidence="11" type="ORF">BDV34DRAFT_223586</name>
</gene>
<evidence type="ECO:0000256" key="7">
    <source>
        <dbReference type="PROSITE-ProRule" id="PRU01363"/>
    </source>
</evidence>
<dbReference type="SUPFAM" id="SSF53901">
    <property type="entry name" value="Thiolase-like"/>
    <property type="match status" value="1"/>
</dbReference>
<dbReference type="PROSITE" id="PS52004">
    <property type="entry name" value="KS3_2"/>
    <property type="match status" value="1"/>
</dbReference>
<sequence length="2569" mass="281698">MNGVNGTDGSHGRNESDRAAIVGMSCRLPGMVDSPSRLWELCSRARSAWSEVPESRFNAAGYYHPTPGRAGSFNYKGGHWLDEDVGLFDAPFFNVTLKEAQSMDPQQRILLECTYEALENAGLTKSSLSSQRVGVFIGGSTSEYNMRNLKDPENIPMFQATGGTMCMQANRISYYFNLKGPSVSVDTACSSSLSALHLACQSLKSGESEIAIVGACHLNLIPEQSISMALSRLLADSGRCYAFDHRASGGFGRGEGCGCIVIKPLDAAIEANDAVRAVIVGTGVNQDGRTTGITQPNSGAQEELIRAVYESAGIDPSETGYVEAHGTGTKIGDPIEASALHAVFGEGRTSRRPLYIGSVKSNVGHTESVSGVISVIKTAMMLEKELILPNCNFEKANPAIPLQKWNLKVPTKLIPWPRNKRYASINNFGFGGSNAHAILTKAPPAQSDMLTELENLVHGNSDDTQSHAPTRRVYPISANDKQAFTRRLKTLETYLEQQPEAFNMYLMENLAYTLGERRTAFPWRAAVSAASATELIGQIASPNFKPERALEEPVISFVFTGQGAQWHGMGKELLARYALFEKAMKRADQCIKKLGAEFSIVSEITREGESSLLTDPCYSQSSCTAIQLSLTQLLKSWGVVPTAVVGHSSGEIAAAFAAEMLDFDDCMRIAYCRGAVAAKLRTTDVKGSMMAMGTCKEDAEKMIKQVHSGTVVVACINSDSSVTASGDTHAIDELQTLVEDQGLFNRKLRVDVAYHSHHMGIVSAPYLSLMGDIRPQESKIKFYSSLRGHQVQSSELNANYWVANLLSPVNFVGGLSSLLREAKSSHSGKPVDTLIEIGPHSALEAPIRETAQECASVRNIKYLPCIKRKSNAVETMQQLAVGLFMRGLNICFGLVNADGDGQGSKRPVLLTNMPKYPWDHSVKYWHESRWARSLYSRSFPRNDLLGSLSVDSDSIETKWRNVIRVDDHPWIRQHQAQGKNIYPFMGYVAMAIEALSQSARMRNVSIDNYCLREVAVDKALIIPEASTVEMMTTLRPFAEGTRASSEIWYEFRVSAICDGQEWMEHCRGLISGTREKEPNPIDGAREIFEKELDGKRRESMVDAPGMSAVDSEEMYGVIAASGMQYGDMFKGMSSIRASDHHATAELMVPNTSLAMPDEYESGHILHPATLDLCLQLMWPLVGYRGPGQKQLYLPTFIGCLYARCKTKLSPGDRLKLYGSRTNTLHPRRAAELNIVTTRSQDPSDVLIRMDNVKSTPLIDQTICTDRPVKNQCYKVHETPCVDFLNSRFLGFLDQPTSPKSSELQTVRVLEQASFYLLEAAQNKLSTGDPVSVKGHYHYLMDWIRETRHRARRGDLPLQTPDWLECSEEEREAVIEEARSMGAPGEMICTLGSLLPEILRREVDPSAVMRKGSLLERYYQELDSFRRSYISAASLIDKMADQKPHMNILEIGAGTGAATLPFIHTLGGGDTKKVPRFNRYDFTDVSDATLNEAKEKFKSWGGLLGYQKLDIAQDPIQQGYEEHSYDLVIACHVLHLTPRLDVALANVRKLLKPGGKLVLIEENGQQLRQFIYALLPEWWRSDDSRIDGPLLDKTSWDALLRESGFSGLDLALGDYPGAPEQCGSLLVTTLQDTLNLKGRQVTIICPEIPSSFPVDNLASDIESMTGCSPEMGTLSSIDAKGKLCIFLGELDSPYLSQLDEARFNLIQNLLQDTSGLLWVIRPGCSSDSKPPESHLITGLARTVRSETSLPLVTLELQSGLPQPDYGAVKHIMDVFGASFGVQSSPKLTDHEYSVKDGIIYVPRMVNDTLLDEFIHREAGRSDPELQPCRQDGRPLKLVAGEPGVLDTLHFTDDGGATSELPESHVEIQVEYIGLNFKDVMTAMGQMSKDTLGNECSGIVTRVGGDVEGLAKGDRVCAVYEGAFATSVSCPATSVWRVPDSMDLKTAATIPLIFCTAYYSLFDLGRLAQGEKILIHAAAGGVGQAAIMLANMVGADVFATVSTLEKKQFLMETYGVEEDRIFFSRDSSFTQHVKKATNGEGVDVVLNSLAGEMLRASWDCVAPFGRFIELGKKDILQNSRLEMSRFDDNVSFSSVDLTAIYQKRPLVMKRLLSNVFKLFAKGLARPVAPITSYSVSDVEVAFRSLQGGRVFGKSVIELQPDALVKVYPPQKPQVHLSPEASYIVVGGSGGLGRNIADWLSQHGAKHIVLLARSGDGKENVKRLIQRAESEGVRIVAPRCDISNEADVRAAISMVQREMPPIRGVIFGAMVLRDCLFEKMQYDDYRAVISPKVDGLWNLHHTLKEAQQHLDFFVNLSSVSGVIGNRGQAAYAAASTFMSAFARAQLAAGYPYTNIDLGPVKGIGYLAERKGTVNEVLDTLETQGVEEEELHALLAGAISGKMLNTCNGHCITSLEIAASSPADQGPFWMVDPRFAHLVRASIAARAASEGDDDDQQTAAVPLATAVKKAGKREAAQALIVDALGQKMSTLLMVPLEDIVPSKSISSYGLDSLVAIEVRNWVFRELESYLQIMEIVSAPSLVYLADRVICKSKILQHLKVNDGRDEGEPGVSK</sequence>
<dbReference type="InterPro" id="IPR016039">
    <property type="entry name" value="Thiolase-like"/>
</dbReference>
<reference evidence="11 12" key="1">
    <citation type="submission" date="2019-04" db="EMBL/GenBank/DDBJ databases">
        <title>Fungal friends and foes A comparative genomics study of 23 Aspergillus species from section Flavi.</title>
        <authorList>
            <consortium name="DOE Joint Genome Institute"/>
            <person name="Kjaerbolling I."/>
            <person name="Vesth T.C."/>
            <person name="Frisvad J.C."/>
            <person name="Nybo J.L."/>
            <person name="Theobald S."/>
            <person name="Kildgaard S."/>
            <person name="Petersen T.I."/>
            <person name="Kuo A."/>
            <person name="Sato A."/>
            <person name="Lyhne E.K."/>
            <person name="Kogle M.E."/>
            <person name="Wiebenga A."/>
            <person name="Kun R.S."/>
            <person name="Lubbers R.J."/>
            <person name="Makela M.R."/>
            <person name="Barry K."/>
            <person name="Chovatia M."/>
            <person name="Clum A."/>
            <person name="Daum C."/>
            <person name="Haridas S."/>
            <person name="He G."/>
            <person name="LaButti K."/>
            <person name="Lipzen A."/>
            <person name="Mondo S."/>
            <person name="Pangilinan J."/>
            <person name="Riley R."/>
            <person name="Salamov A."/>
            <person name="Simmons B.A."/>
            <person name="Magnuson J.K."/>
            <person name="Henrissat B."/>
            <person name="Mortensen U.H."/>
            <person name="Larsen T.O."/>
            <person name="De vries R.P."/>
            <person name="Grigoriev I.V."/>
            <person name="Machida M."/>
            <person name="Baker S.E."/>
            <person name="Andersen M.R."/>
        </authorList>
    </citation>
    <scope>NUCLEOTIDE SEQUENCE [LARGE SCALE GENOMIC DNA]</scope>
    <source>
        <strain evidence="11 12">CBS 117618</strain>
    </source>
</reference>
<dbReference type="Pfam" id="PF21089">
    <property type="entry name" value="PKS_DH_N"/>
    <property type="match status" value="1"/>
</dbReference>
<feature type="active site" description="Proton donor; for dehydratase activity" evidence="7">
    <location>
        <position position="1171"/>
    </location>
</feature>
<dbReference type="SUPFAM" id="SSF51735">
    <property type="entry name" value="NAD(P)-binding Rossmann-fold domains"/>
    <property type="match status" value="2"/>
</dbReference>
<dbReference type="GO" id="GO:0006633">
    <property type="term" value="P:fatty acid biosynthetic process"/>
    <property type="evidence" value="ECO:0007669"/>
    <property type="project" value="InterPro"/>
</dbReference>
<dbReference type="GO" id="GO:0004312">
    <property type="term" value="F:fatty acid synthase activity"/>
    <property type="evidence" value="ECO:0007669"/>
    <property type="project" value="TreeGrafter"/>
</dbReference>
<evidence type="ECO:0000313" key="11">
    <source>
        <dbReference type="EMBL" id="KAB8207345.1"/>
    </source>
</evidence>
<dbReference type="InterPro" id="IPR036736">
    <property type="entry name" value="ACP-like_sf"/>
</dbReference>
<dbReference type="Pfam" id="PF00698">
    <property type="entry name" value="Acyl_transf_1"/>
    <property type="match status" value="1"/>
</dbReference>
<dbReference type="Gene3D" id="3.90.180.10">
    <property type="entry name" value="Medium-chain alcohol dehydrogenases, catalytic domain"/>
    <property type="match status" value="1"/>
</dbReference>
<evidence type="ECO:0000259" key="9">
    <source>
        <dbReference type="PROSITE" id="PS52004"/>
    </source>
</evidence>
<dbReference type="InterPro" id="IPR020806">
    <property type="entry name" value="PKS_PP-bd"/>
</dbReference>
<dbReference type="InterPro" id="IPR020843">
    <property type="entry name" value="ER"/>
</dbReference>
<evidence type="ECO:0000313" key="12">
    <source>
        <dbReference type="Proteomes" id="UP000326532"/>
    </source>
</evidence>
<dbReference type="Gene3D" id="1.10.1200.10">
    <property type="entry name" value="ACP-like"/>
    <property type="match status" value="1"/>
</dbReference>
<dbReference type="PROSITE" id="PS00012">
    <property type="entry name" value="PHOSPHOPANTETHEINE"/>
    <property type="match status" value="1"/>
</dbReference>
<dbReference type="InterPro" id="IPR013154">
    <property type="entry name" value="ADH-like_N"/>
</dbReference>
<dbReference type="InterPro" id="IPR036291">
    <property type="entry name" value="NAD(P)-bd_dom_sf"/>
</dbReference>
<dbReference type="SMART" id="SM00827">
    <property type="entry name" value="PKS_AT"/>
    <property type="match status" value="1"/>
</dbReference>
<dbReference type="Pfam" id="PF13602">
    <property type="entry name" value="ADH_zinc_N_2"/>
    <property type="match status" value="1"/>
</dbReference>
<dbReference type="Gene3D" id="3.40.50.720">
    <property type="entry name" value="NAD(P)-binding Rossmann-like Domain"/>
    <property type="match status" value="1"/>
</dbReference>
<feature type="region of interest" description="N-terminal hotdog fold" evidence="7">
    <location>
        <begin position="942"/>
        <end position="1077"/>
    </location>
</feature>
<dbReference type="InterPro" id="IPR013968">
    <property type="entry name" value="PKS_KR"/>
</dbReference>
<dbReference type="Pfam" id="PF16197">
    <property type="entry name" value="KAsynt_C_assoc"/>
    <property type="match status" value="1"/>
</dbReference>
<dbReference type="InterPro" id="IPR049551">
    <property type="entry name" value="PKS_DH_C"/>
</dbReference>
<dbReference type="GO" id="GO:0031177">
    <property type="term" value="F:phosphopantetheine binding"/>
    <property type="evidence" value="ECO:0007669"/>
    <property type="project" value="InterPro"/>
</dbReference>
<evidence type="ECO:0000256" key="2">
    <source>
        <dbReference type="ARBA" id="ARBA00022553"/>
    </source>
</evidence>